<gene>
    <name evidence="2" type="ORF">H9Q13_16520</name>
</gene>
<feature type="chain" id="PRO_5047366368" evidence="1">
    <location>
        <begin position="27"/>
        <end position="245"/>
    </location>
</feature>
<accession>A0ABR7XKG8</accession>
<keyword evidence="1" id="KW-0732">Signal</keyword>
<keyword evidence="3" id="KW-1185">Reference proteome</keyword>
<reference evidence="2 3" key="1">
    <citation type="submission" date="2020-09" db="EMBL/GenBank/DDBJ databases">
        <title>Genome sequencing and assembly of Pontibacter sp.</title>
        <authorList>
            <person name="Chhetri G."/>
        </authorList>
    </citation>
    <scope>NUCLEOTIDE SEQUENCE [LARGE SCALE GENOMIC DNA]</scope>
    <source>
        <strain evidence="2 3">JH31</strain>
    </source>
</reference>
<proteinExistence type="predicted"/>
<name>A0ABR7XKG8_9BACT</name>
<organism evidence="2 3">
    <name type="scientific">Pontibacter aquaedesilientis</name>
    <dbReference type="NCBI Taxonomy" id="2766980"/>
    <lineage>
        <taxon>Bacteria</taxon>
        <taxon>Pseudomonadati</taxon>
        <taxon>Bacteroidota</taxon>
        <taxon>Cytophagia</taxon>
        <taxon>Cytophagales</taxon>
        <taxon>Hymenobacteraceae</taxon>
        <taxon>Pontibacter</taxon>
    </lineage>
</organism>
<sequence>MNRNSLPKIYFILLLCLFPFASQAQADTSFVQAAVAEALLSHKKAIGLHAHLYNGQEYYAPGKPYLEGHQFLIDRIFQEGNVKYDGAWFEAVPMLHDIVQDELIIMHTGSGHPHILDKKRVEAFEVHGRSFVYLQTDSANHSGMPAGFYNVLYDGEVKLLMRHKKTLHERTSTNGMEGEYKDASRFFLLRNATYYKVSNKQSVLLVLKDQKKQLNKFAAANNLRFKKNREDALMRIVQQYDKLQD</sequence>
<dbReference type="EMBL" id="JACXAJ010000010">
    <property type="protein sequence ID" value="MBD1398780.1"/>
    <property type="molecule type" value="Genomic_DNA"/>
</dbReference>
<protein>
    <submittedName>
        <fullName evidence="2">Uncharacterized protein</fullName>
    </submittedName>
</protein>
<dbReference type="RefSeq" id="WP_191184899.1">
    <property type="nucleotide sequence ID" value="NZ_JACXAJ010000010.1"/>
</dbReference>
<evidence type="ECO:0000313" key="3">
    <source>
        <dbReference type="Proteomes" id="UP000625551"/>
    </source>
</evidence>
<evidence type="ECO:0000313" key="2">
    <source>
        <dbReference type="EMBL" id="MBD1398780.1"/>
    </source>
</evidence>
<comment type="caution">
    <text evidence="2">The sequence shown here is derived from an EMBL/GenBank/DDBJ whole genome shotgun (WGS) entry which is preliminary data.</text>
</comment>
<dbReference type="Proteomes" id="UP000625551">
    <property type="component" value="Unassembled WGS sequence"/>
</dbReference>
<evidence type="ECO:0000256" key="1">
    <source>
        <dbReference type="SAM" id="SignalP"/>
    </source>
</evidence>
<feature type="signal peptide" evidence="1">
    <location>
        <begin position="1"/>
        <end position="26"/>
    </location>
</feature>